<protein>
    <recommendedName>
        <fullName evidence="3">YCII-related domain-containing protein</fullName>
    </recommendedName>
</protein>
<dbReference type="EMBL" id="JBHSNS010000011">
    <property type="protein sequence ID" value="MFC5730820.1"/>
    <property type="molecule type" value="Genomic_DNA"/>
</dbReference>
<dbReference type="RefSeq" id="WP_136431446.1">
    <property type="nucleotide sequence ID" value="NZ_JBHSNS010000011.1"/>
</dbReference>
<accession>A0ABW0ZII2</accession>
<evidence type="ECO:0008006" key="3">
    <source>
        <dbReference type="Google" id="ProtNLM"/>
    </source>
</evidence>
<evidence type="ECO:0000313" key="1">
    <source>
        <dbReference type="EMBL" id="MFC5730820.1"/>
    </source>
</evidence>
<evidence type="ECO:0000313" key="2">
    <source>
        <dbReference type="Proteomes" id="UP001596072"/>
    </source>
</evidence>
<dbReference type="Proteomes" id="UP001596072">
    <property type="component" value="Unassembled WGS sequence"/>
</dbReference>
<proteinExistence type="predicted"/>
<name>A0ABW0ZII2_9ACTN</name>
<comment type="caution">
    <text evidence="1">The sequence shown here is derived from an EMBL/GenBank/DDBJ whole genome shotgun (WGS) entry which is preliminary data.</text>
</comment>
<reference evidence="2" key="1">
    <citation type="journal article" date="2019" name="Int. J. Syst. Evol. Microbiol.">
        <title>The Global Catalogue of Microorganisms (GCM) 10K type strain sequencing project: providing services to taxonomists for standard genome sequencing and annotation.</title>
        <authorList>
            <consortium name="The Broad Institute Genomics Platform"/>
            <consortium name="The Broad Institute Genome Sequencing Center for Infectious Disease"/>
            <person name="Wu L."/>
            <person name="Ma J."/>
        </authorList>
    </citation>
    <scope>NUCLEOTIDE SEQUENCE [LARGE SCALE GENOMIC DNA]</scope>
    <source>
        <strain evidence="2">YIM 94188</strain>
    </source>
</reference>
<sequence>MTTYILHNTHQPQECQKLNDAIFEHPWSAALKGTQFLCLCPSGTHGGIFAVDAEDEASALAMVDPVFRSGTRVYAGGLVGVIGEHPMLPVA</sequence>
<organism evidence="1 2">
    <name type="scientific">Nocardioides vastitatis</name>
    <dbReference type="NCBI Taxonomy" id="2568655"/>
    <lineage>
        <taxon>Bacteria</taxon>
        <taxon>Bacillati</taxon>
        <taxon>Actinomycetota</taxon>
        <taxon>Actinomycetes</taxon>
        <taxon>Propionibacteriales</taxon>
        <taxon>Nocardioidaceae</taxon>
        <taxon>Nocardioides</taxon>
    </lineage>
</organism>
<keyword evidence="2" id="KW-1185">Reference proteome</keyword>
<gene>
    <name evidence="1" type="ORF">ACFPQB_18005</name>
</gene>